<dbReference type="InterPro" id="IPR001753">
    <property type="entry name" value="Enoyl-CoA_hydra/iso"/>
</dbReference>
<dbReference type="GO" id="GO:0003824">
    <property type="term" value="F:catalytic activity"/>
    <property type="evidence" value="ECO:0007669"/>
    <property type="project" value="UniProtKB-ARBA"/>
</dbReference>
<dbReference type="SUPFAM" id="SSF52096">
    <property type="entry name" value="ClpP/crotonase"/>
    <property type="match status" value="1"/>
</dbReference>
<dbReference type="CDD" id="cd06558">
    <property type="entry name" value="crotonase-like"/>
    <property type="match status" value="1"/>
</dbReference>
<accession>A0A2S6N3N8</accession>
<dbReference type="InterPro" id="IPR029045">
    <property type="entry name" value="ClpP/crotonase-like_dom_sf"/>
</dbReference>
<evidence type="ECO:0000313" key="1">
    <source>
        <dbReference type="EMBL" id="PPQ29229.1"/>
    </source>
</evidence>
<reference evidence="1 2" key="1">
    <citation type="journal article" date="2018" name="Arch. Microbiol.">
        <title>New insights into the metabolic potential of the phototrophic purple bacterium Rhodopila globiformis DSM 161(T) from its draft genome sequence and evidence for a vanadium-dependent nitrogenase.</title>
        <authorList>
            <person name="Imhoff J.F."/>
            <person name="Rahn T."/>
            <person name="Kunzel S."/>
            <person name="Neulinger S.C."/>
        </authorList>
    </citation>
    <scope>NUCLEOTIDE SEQUENCE [LARGE SCALE GENOMIC DNA]</scope>
    <source>
        <strain evidence="1 2">DSM 161</strain>
    </source>
</reference>
<dbReference type="GO" id="GO:0006635">
    <property type="term" value="P:fatty acid beta-oxidation"/>
    <property type="evidence" value="ECO:0007669"/>
    <property type="project" value="TreeGrafter"/>
</dbReference>
<organism evidence="1 2">
    <name type="scientific">Rhodopila globiformis</name>
    <name type="common">Rhodopseudomonas globiformis</name>
    <dbReference type="NCBI Taxonomy" id="1071"/>
    <lineage>
        <taxon>Bacteria</taxon>
        <taxon>Pseudomonadati</taxon>
        <taxon>Pseudomonadota</taxon>
        <taxon>Alphaproteobacteria</taxon>
        <taxon>Acetobacterales</taxon>
        <taxon>Acetobacteraceae</taxon>
        <taxon>Rhodopila</taxon>
    </lineage>
</organism>
<dbReference type="AlphaFoldDB" id="A0A2S6N3N8"/>
<dbReference type="EMBL" id="NHRY01000231">
    <property type="protein sequence ID" value="PPQ29229.1"/>
    <property type="molecule type" value="Genomic_DNA"/>
</dbReference>
<comment type="caution">
    <text evidence="1">The sequence shown here is derived from an EMBL/GenBank/DDBJ whole genome shotgun (WGS) entry which is preliminary data.</text>
</comment>
<dbReference type="PANTHER" id="PTHR11941:SF54">
    <property type="entry name" value="ENOYL-COA HYDRATASE, MITOCHONDRIAL"/>
    <property type="match status" value="1"/>
</dbReference>
<dbReference type="Proteomes" id="UP000239724">
    <property type="component" value="Unassembled WGS sequence"/>
</dbReference>
<gene>
    <name evidence="1" type="ORF">CCS01_22230</name>
</gene>
<evidence type="ECO:0000313" key="2">
    <source>
        <dbReference type="Proteomes" id="UP000239724"/>
    </source>
</evidence>
<name>A0A2S6N3N8_RHOGL</name>
<dbReference type="PANTHER" id="PTHR11941">
    <property type="entry name" value="ENOYL-COA HYDRATASE-RELATED"/>
    <property type="match status" value="1"/>
</dbReference>
<evidence type="ECO:0008006" key="3">
    <source>
        <dbReference type="Google" id="ProtNLM"/>
    </source>
</evidence>
<dbReference type="RefSeq" id="WP_104521013.1">
    <property type="nucleotide sequence ID" value="NZ_NHRY01000231.1"/>
</dbReference>
<keyword evidence="2" id="KW-1185">Reference proteome</keyword>
<dbReference type="OrthoDB" id="7332872at2"/>
<dbReference type="Pfam" id="PF00378">
    <property type="entry name" value="ECH_1"/>
    <property type="match status" value="1"/>
</dbReference>
<protein>
    <recommendedName>
        <fullName evidence="3">Enoyl-CoA hydratase</fullName>
    </recommendedName>
</protein>
<sequence length="253" mass="27067">MFHLQLADNVATIVMDHPPVNAMSDDWVASFHAVLDDLEMRDDWAVLQIRSALKVFGAGADLKEMRERFDTPSGLYRQIDGIRGYQALFARIVALPRVTLAEIGGAALGGGFELALACDLRIAAQEARMGLPELRLGLLPGAGGTQRLTWLAGRPTALRLILGAEQVDGAEALRLGLVQWCVPAAELADKAAAIAQRYAAMPVHAVKAAKICIASANNPAINGFSEEVEQTRGLLMSERTQGLIGAFLAGTNR</sequence>
<proteinExistence type="predicted"/>
<dbReference type="Gene3D" id="3.90.226.10">
    <property type="entry name" value="2-enoyl-CoA Hydratase, Chain A, domain 1"/>
    <property type="match status" value="1"/>
</dbReference>